<dbReference type="OrthoDB" id="2470669at2"/>
<protein>
    <submittedName>
        <fullName evidence="1">Uncharacterized protein</fullName>
    </submittedName>
</protein>
<dbReference type="PATRIC" id="fig|1300222.3.peg.340"/>
<proteinExistence type="predicted"/>
<keyword evidence="2" id="KW-1185">Reference proteome</keyword>
<dbReference type="EMBL" id="APBN01000001">
    <property type="protein sequence ID" value="EMT54271.1"/>
    <property type="molecule type" value="Genomic_DNA"/>
</dbReference>
<gene>
    <name evidence="1" type="ORF">I532_01655</name>
</gene>
<comment type="caution">
    <text evidence="1">The sequence shown here is derived from an EMBL/GenBank/DDBJ whole genome shotgun (WGS) entry which is preliminary data.</text>
</comment>
<dbReference type="AlphaFoldDB" id="M8E4R2"/>
<dbReference type="Proteomes" id="UP000012081">
    <property type="component" value="Unassembled WGS sequence"/>
</dbReference>
<sequence length="91" mass="10452">MNVNERLICKEIVSNELLGGQFDRMATYKTDGTLRIEQTPEFKPGTGWIPGQTVVLQNWEEIVRLRDFLNSLEPLSVEQDMENIQRESAIA</sequence>
<dbReference type="STRING" id="1300222.I532_01655"/>
<evidence type="ECO:0000313" key="1">
    <source>
        <dbReference type="EMBL" id="EMT54271.1"/>
    </source>
</evidence>
<organism evidence="1 2">
    <name type="scientific">Brevibacillus borstelensis AK1</name>
    <dbReference type="NCBI Taxonomy" id="1300222"/>
    <lineage>
        <taxon>Bacteria</taxon>
        <taxon>Bacillati</taxon>
        <taxon>Bacillota</taxon>
        <taxon>Bacilli</taxon>
        <taxon>Bacillales</taxon>
        <taxon>Paenibacillaceae</taxon>
        <taxon>Brevibacillus</taxon>
    </lineage>
</organism>
<dbReference type="RefSeq" id="WP_003385988.1">
    <property type="nucleotide sequence ID" value="NZ_APBN01000001.1"/>
</dbReference>
<evidence type="ECO:0000313" key="2">
    <source>
        <dbReference type="Proteomes" id="UP000012081"/>
    </source>
</evidence>
<accession>M8E4R2</accession>
<name>M8E4R2_9BACL</name>
<reference evidence="1 2" key="1">
    <citation type="submission" date="2013-03" db="EMBL/GenBank/DDBJ databases">
        <title>Assembly of a new bacterial strain Brevibacillus borstelensis AK1.</title>
        <authorList>
            <person name="Rajan I."/>
            <person name="PoliReddy D."/>
            <person name="Sugumar T."/>
            <person name="Rathinam K."/>
            <person name="Alqarawi S."/>
            <person name="Khalil A.B."/>
            <person name="Sivakumar N."/>
        </authorList>
    </citation>
    <scope>NUCLEOTIDE SEQUENCE [LARGE SCALE GENOMIC DNA]</scope>
    <source>
        <strain evidence="1 2">AK1</strain>
    </source>
</reference>